<keyword evidence="7" id="KW-0547">Nucleotide-binding</keyword>
<dbReference type="Gene3D" id="3.40.1160.10">
    <property type="entry name" value="Acetylglutamate kinase-like"/>
    <property type="match status" value="1"/>
</dbReference>
<dbReference type="GO" id="GO:0009090">
    <property type="term" value="P:homoserine biosynthetic process"/>
    <property type="evidence" value="ECO:0007669"/>
    <property type="project" value="TreeGrafter"/>
</dbReference>
<reference evidence="15 16" key="1">
    <citation type="journal article" date="2018" name="Nat. Biotechnol.">
        <title>A standardized bacterial taxonomy based on genome phylogeny substantially revises the tree of life.</title>
        <authorList>
            <person name="Parks D.H."/>
            <person name="Chuvochina M."/>
            <person name="Waite D.W."/>
            <person name="Rinke C."/>
            <person name="Skarshewski A."/>
            <person name="Chaumeil P.A."/>
            <person name="Hugenholtz P."/>
        </authorList>
    </citation>
    <scope>NUCLEOTIDE SEQUENCE [LARGE SCALE GENOMIC DNA]</scope>
    <source>
        <strain evidence="15">UBA9375</strain>
    </source>
</reference>
<dbReference type="CDD" id="cd04261">
    <property type="entry name" value="AAK_AKii-LysC-BS"/>
    <property type="match status" value="1"/>
</dbReference>
<evidence type="ECO:0000256" key="2">
    <source>
        <dbReference type="ARBA" id="ARBA00004986"/>
    </source>
</evidence>
<evidence type="ECO:0000256" key="3">
    <source>
        <dbReference type="ARBA" id="ARBA00005139"/>
    </source>
</evidence>
<evidence type="ECO:0000313" key="15">
    <source>
        <dbReference type="EMBL" id="HCO23237.1"/>
    </source>
</evidence>
<comment type="pathway">
    <text evidence="1 13">Amino-acid biosynthesis; L-lysine biosynthesis via DAP pathway; (S)-tetrahydrodipicolinate from L-aspartate: step 1/4.</text>
</comment>
<comment type="pathway">
    <text evidence="2 13">Amino-acid biosynthesis; L-methionine biosynthesis via de novo pathway; L-homoserine from L-aspartate: step 1/3.</text>
</comment>
<comment type="similarity">
    <text evidence="4 12">Belongs to the aspartokinase family.</text>
</comment>
<evidence type="ECO:0000256" key="9">
    <source>
        <dbReference type="ARBA" id="ARBA00022840"/>
    </source>
</evidence>
<dbReference type="SUPFAM" id="SSF53633">
    <property type="entry name" value="Carbamate kinase-like"/>
    <property type="match status" value="1"/>
</dbReference>
<dbReference type="GO" id="GO:0004072">
    <property type="term" value="F:aspartate kinase activity"/>
    <property type="evidence" value="ECO:0007669"/>
    <property type="project" value="UniProtKB-EC"/>
</dbReference>
<dbReference type="UniPathway" id="UPA00034">
    <property type="reaction ID" value="UER00015"/>
</dbReference>
<dbReference type="FunFam" id="3.40.1160.10:FF:000002">
    <property type="entry name" value="Aspartokinase"/>
    <property type="match status" value="1"/>
</dbReference>
<gene>
    <name evidence="15" type="ORF">DIT97_09335</name>
</gene>
<dbReference type="GO" id="GO:0009089">
    <property type="term" value="P:lysine biosynthetic process via diaminopimelate"/>
    <property type="evidence" value="ECO:0007669"/>
    <property type="project" value="UniProtKB-UniPathway"/>
</dbReference>
<dbReference type="InterPro" id="IPR036393">
    <property type="entry name" value="AceGlu_kinase-like_sf"/>
</dbReference>
<evidence type="ECO:0000259" key="14">
    <source>
        <dbReference type="Pfam" id="PF00696"/>
    </source>
</evidence>
<dbReference type="NCBIfam" id="NF005155">
    <property type="entry name" value="PRK06635.1-4"/>
    <property type="match status" value="1"/>
</dbReference>
<keyword evidence="9" id="KW-0067">ATP-binding</keyword>
<dbReference type="GO" id="GO:0009088">
    <property type="term" value="P:threonine biosynthetic process"/>
    <property type="evidence" value="ECO:0007669"/>
    <property type="project" value="UniProtKB-UniPathway"/>
</dbReference>
<protein>
    <recommendedName>
        <fullName evidence="12">Aspartokinase</fullName>
        <ecNumber evidence="12">2.7.2.4</ecNumber>
    </recommendedName>
</protein>
<evidence type="ECO:0000256" key="7">
    <source>
        <dbReference type="ARBA" id="ARBA00022741"/>
    </source>
</evidence>
<evidence type="ECO:0000256" key="13">
    <source>
        <dbReference type="RuleBase" id="RU004249"/>
    </source>
</evidence>
<feature type="domain" description="Aspartate/glutamate/uridylate kinase" evidence="14">
    <location>
        <begin position="3"/>
        <end position="228"/>
    </location>
</feature>
<accession>A0A3D3R5E6</accession>
<evidence type="ECO:0000256" key="12">
    <source>
        <dbReference type="RuleBase" id="RU003448"/>
    </source>
</evidence>
<comment type="caution">
    <text evidence="15">The sequence shown here is derived from an EMBL/GenBank/DDBJ whole genome shotgun (WGS) entry which is preliminary data.</text>
</comment>
<dbReference type="UniPathway" id="UPA00051">
    <property type="reaction ID" value="UER00462"/>
</dbReference>
<dbReference type="GO" id="GO:0005524">
    <property type="term" value="F:ATP binding"/>
    <property type="evidence" value="ECO:0007669"/>
    <property type="project" value="UniProtKB-KW"/>
</dbReference>
<dbReference type="PROSITE" id="PS00324">
    <property type="entry name" value="ASPARTOKINASE"/>
    <property type="match status" value="1"/>
</dbReference>
<dbReference type="InterPro" id="IPR041740">
    <property type="entry name" value="AKii-LysC-BS"/>
</dbReference>
<dbReference type="UniPathway" id="UPA00050">
    <property type="reaction ID" value="UER00461"/>
</dbReference>
<dbReference type="InterPro" id="IPR001048">
    <property type="entry name" value="Asp/Glu/Uridylate_kinase"/>
</dbReference>
<name>A0A3D3R5E6_9PLAN</name>
<keyword evidence="6 12" id="KW-0808">Transferase</keyword>
<evidence type="ECO:0000256" key="4">
    <source>
        <dbReference type="ARBA" id="ARBA00010122"/>
    </source>
</evidence>
<dbReference type="Pfam" id="PF00696">
    <property type="entry name" value="AA_kinase"/>
    <property type="match status" value="1"/>
</dbReference>
<dbReference type="GO" id="GO:0005829">
    <property type="term" value="C:cytosol"/>
    <property type="evidence" value="ECO:0007669"/>
    <property type="project" value="TreeGrafter"/>
</dbReference>
<keyword evidence="8 12" id="KW-0418">Kinase</keyword>
<evidence type="ECO:0000256" key="10">
    <source>
        <dbReference type="ARBA" id="ARBA00023154"/>
    </source>
</evidence>
<dbReference type="EMBL" id="DQAY01000055">
    <property type="protein sequence ID" value="HCO23237.1"/>
    <property type="molecule type" value="Genomic_DNA"/>
</dbReference>
<dbReference type="PANTHER" id="PTHR21499:SF3">
    <property type="entry name" value="ASPARTOKINASE"/>
    <property type="match status" value="1"/>
</dbReference>
<organism evidence="15 16">
    <name type="scientific">Gimesia maris</name>
    <dbReference type="NCBI Taxonomy" id="122"/>
    <lineage>
        <taxon>Bacteria</taxon>
        <taxon>Pseudomonadati</taxon>
        <taxon>Planctomycetota</taxon>
        <taxon>Planctomycetia</taxon>
        <taxon>Planctomycetales</taxon>
        <taxon>Planctomycetaceae</taxon>
        <taxon>Gimesia</taxon>
    </lineage>
</organism>
<comment type="catalytic activity">
    <reaction evidence="11 12">
        <text>L-aspartate + ATP = 4-phospho-L-aspartate + ADP</text>
        <dbReference type="Rhea" id="RHEA:23776"/>
        <dbReference type="ChEBI" id="CHEBI:29991"/>
        <dbReference type="ChEBI" id="CHEBI:30616"/>
        <dbReference type="ChEBI" id="CHEBI:57535"/>
        <dbReference type="ChEBI" id="CHEBI:456216"/>
        <dbReference type="EC" id="2.7.2.4"/>
    </reaction>
</comment>
<evidence type="ECO:0000256" key="6">
    <source>
        <dbReference type="ARBA" id="ARBA00022679"/>
    </source>
</evidence>
<dbReference type="AlphaFoldDB" id="A0A3D3R5E6"/>
<feature type="non-terminal residue" evidence="15">
    <location>
        <position position="238"/>
    </location>
</feature>
<sequence>MSLIVQKFGGTSVADTSKILAAARRATEMQQAGHQVVMVVSARGKKTDELVRLAAEITDHPTPREMDMLLSTGEQESVALMAMALHKLGVEAISLTGSQIGVVTDSSHTKARIISISTERMRAALNEGKIVIAAGFQGRDKDWNITTLGRGGSDTTATALAAVLDADMCEIYTDVEGVFTTDPRIVTEAHKIDSISYDEMLELASLGAGVMHSRSIEFAKKYKVPLKVRPSFSDGEGT</sequence>
<dbReference type="Proteomes" id="UP000263642">
    <property type="component" value="Unassembled WGS sequence"/>
</dbReference>
<evidence type="ECO:0000256" key="5">
    <source>
        <dbReference type="ARBA" id="ARBA00022605"/>
    </source>
</evidence>
<keyword evidence="5 13" id="KW-0028">Amino-acid biosynthesis</keyword>
<dbReference type="InterPro" id="IPR001341">
    <property type="entry name" value="Asp_kinase"/>
</dbReference>
<dbReference type="PANTHER" id="PTHR21499">
    <property type="entry name" value="ASPARTATE KINASE"/>
    <property type="match status" value="1"/>
</dbReference>
<evidence type="ECO:0000256" key="8">
    <source>
        <dbReference type="ARBA" id="ARBA00022777"/>
    </source>
</evidence>
<proteinExistence type="inferred from homology"/>
<dbReference type="InterPro" id="IPR018042">
    <property type="entry name" value="Aspartate_kinase_CS"/>
</dbReference>
<evidence type="ECO:0000256" key="11">
    <source>
        <dbReference type="ARBA" id="ARBA00047872"/>
    </source>
</evidence>
<comment type="pathway">
    <text evidence="3 13">Amino-acid biosynthesis; L-threonine biosynthesis; L-threonine from L-aspartate: step 1/5.</text>
</comment>
<evidence type="ECO:0000256" key="1">
    <source>
        <dbReference type="ARBA" id="ARBA00004766"/>
    </source>
</evidence>
<dbReference type="NCBIfam" id="TIGR00657">
    <property type="entry name" value="asp_kinases"/>
    <property type="match status" value="1"/>
</dbReference>
<evidence type="ECO:0000313" key="16">
    <source>
        <dbReference type="Proteomes" id="UP000263642"/>
    </source>
</evidence>
<keyword evidence="10" id="KW-0457">Lysine biosynthesis</keyword>
<dbReference type="EC" id="2.7.2.4" evidence="12"/>